<keyword evidence="2" id="KW-1133">Transmembrane helix</keyword>
<keyword evidence="2" id="KW-0472">Membrane</keyword>
<dbReference type="Proteomes" id="UP000637578">
    <property type="component" value="Unassembled WGS sequence"/>
</dbReference>
<feature type="domain" description="DUF4352" evidence="3">
    <location>
        <begin position="132"/>
        <end position="235"/>
    </location>
</feature>
<dbReference type="EMBL" id="BMMK01000030">
    <property type="protein sequence ID" value="GGM73503.1"/>
    <property type="molecule type" value="Genomic_DNA"/>
</dbReference>
<dbReference type="InterPro" id="IPR029051">
    <property type="entry name" value="DUF4352"/>
</dbReference>
<keyword evidence="2" id="KW-0812">Transmembrane</keyword>
<organism evidence="4 5">
    <name type="scientific">Longimycelium tulufanense</name>
    <dbReference type="NCBI Taxonomy" id="907463"/>
    <lineage>
        <taxon>Bacteria</taxon>
        <taxon>Bacillati</taxon>
        <taxon>Actinomycetota</taxon>
        <taxon>Actinomycetes</taxon>
        <taxon>Pseudonocardiales</taxon>
        <taxon>Pseudonocardiaceae</taxon>
        <taxon>Longimycelium</taxon>
    </lineage>
</organism>
<dbReference type="AlphaFoldDB" id="A0A8J3FWQ0"/>
<comment type="caution">
    <text evidence="4">The sequence shown here is derived from an EMBL/GenBank/DDBJ whole genome shotgun (WGS) entry which is preliminary data.</text>
</comment>
<evidence type="ECO:0000313" key="4">
    <source>
        <dbReference type="EMBL" id="GGM73503.1"/>
    </source>
</evidence>
<sequence>MPPQAPPRNGLGIASLILGLIGLVLALTPLTGWLAIIAGVTGLILGLAGRARVRRGHATNSKVALSGVILSALAIVVGILGMVLFFKAVDELGKGPSSTVGGETKPGKVDDGGIATAAAGTPINVSAGLGNELTVNVSQINPNANVGSQFENPQRGAYLTAHVDATVTKTSGSHHVSSADFRLVHGDGTVSETTFVSGLEGKRLDGANLAVGQKTDGWIVFDVDPAKLEGAKIQMNGIGGKPAAFWTIN</sequence>
<keyword evidence="5" id="KW-1185">Reference proteome</keyword>
<feature type="transmembrane region" description="Helical" evidence="2">
    <location>
        <begin position="63"/>
        <end position="86"/>
    </location>
</feature>
<protein>
    <recommendedName>
        <fullName evidence="3">DUF4352 domain-containing protein</fullName>
    </recommendedName>
</protein>
<dbReference type="Gene3D" id="2.60.40.1240">
    <property type="match status" value="1"/>
</dbReference>
<keyword evidence="1" id="KW-0732">Signal</keyword>
<evidence type="ECO:0000313" key="5">
    <source>
        <dbReference type="Proteomes" id="UP000637578"/>
    </source>
</evidence>
<reference evidence="4" key="1">
    <citation type="journal article" date="2014" name="Int. J. Syst. Evol. Microbiol.">
        <title>Complete genome sequence of Corynebacterium casei LMG S-19264T (=DSM 44701T), isolated from a smear-ripened cheese.</title>
        <authorList>
            <consortium name="US DOE Joint Genome Institute (JGI-PGF)"/>
            <person name="Walter F."/>
            <person name="Albersmeier A."/>
            <person name="Kalinowski J."/>
            <person name="Ruckert C."/>
        </authorList>
    </citation>
    <scope>NUCLEOTIDE SEQUENCE</scope>
    <source>
        <strain evidence="4">CGMCC 4.5737</strain>
    </source>
</reference>
<evidence type="ECO:0000259" key="3">
    <source>
        <dbReference type="Pfam" id="PF11611"/>
    </source>
</evidence>
<feature type="transmembrane region" description="Helical" evidence="2">
    <location>
        <begin position="9"/>
        <end position="27"/>
    </location>
</feature>
<gene>
    <name evidence="4" type="ORF">GCM10012275_50220</name>
</gene>
<name>A0A8J3FWQ0_9PSEU</name>
<evidence type="ECO:0000256" key="2">
    <source>
        <dbReference type="SAM" id="Phobius"/>
    </source>
</evidence>
<dbReference type="RefSeq" id="WP_189060890.1">
    <property type="nucleotide sequence ID" value="NZ_BMMK01000030.1"/>
</dbReference>
<dbReference type="Pfam" id="PF11611">
    <property type="entry name" value="DUF4352"/>
    <property type="match status" value="1"/>
</dbReference>
<dbReference type="InterPro" id="IPR029050">
    <property type="entry name" value="Immunoprotect_excell_Ig-like"/>
</dbReference>
<feature type="transmembrane region" description="Helical" evidence="2">
    <location>
        <begin position="33"/>
        <end position="51"/>
    </location>
</feature>
<evidence type="ECO:0000256" key="1">
    <source>
        <dbReference type="ARBA" id="ARBA00022729"/>
    </source>
</evidence>
<reference evidence="4" key="2">
    <citation type="submission" date="2020-09" db="EMBL/GenBank/DDBJ databases">
        <authorList>
            <person name="Sun Q."/>
            <person name="Zhou Y."/>
        </authorList>
    </citation>
    <scope>NUCLEOTIDE SEQUENCE</scope>
    <source>
        <strain evidence="4">CGMCC 4.5737</strain>
    </source>
</reference>
<accession>A0A8J3FWQ0</accession>
<proteinExistence type="predicted"/>